<dbReference type="SUPFAM" id="SSF51395">
    <property type="entry name" value="FMN-linked oxidoreductases"/>
    <property type="match status" value="1"/>
</dbReference>
<evidence type="ECO:0000259" key="4">
    <source>
        <dbReference type="Pfam" id="PF00724"/>
    </source>
</evidence>
<organism evidence="5 6">
    <name type="scientific">Brevundimonas mediterranea</name>
    <dbReference type="NCBI Taxonomy" id="74329"/>
    <lineage>
        <taxon>Bacteria</taxon>
        <taxon>Pseudomonadati</taxon>
        <taxon>Pseudomonadota</taxon>
        <taxon>Alphaproteobacteria</taxon>
        <taxon>Caulobacterales</taxon>
        <taxon>Caulobacteraceae</taxon>
        <taxon>Brevundimonas</taxon>
    </lineage>
</organism>
<dbReference type="EMBL" id="JACIDA010000001">
    <property type="protein sequence ID" value="MBB3870819.1"/>
    <property type="molecule type" value="Genomic_DNA"/>
</dbReference>
<dbReference type="Gene3D" id="3.20.20.70">
    <property type="entry name" value="Aldolase class I"/>
    <property type="match status" value="1"/>
</dbReference>
<dbReference type="Pfam" id="PF00724">
    <property type="entry name" value="Oxidored_FMN"/>
    <property type="match status" value="1"/>
</dbReference>
<dbReference type="PANTHER" id="PTHR22893">
    <property type="entry name" value="NADH OXIDOREDUCTASE-RELATED"/>
    <property type="match status" value="1"/>
</dbReference>
<dbReference type="NCBIfam" id="NF007899">
    <property type="entry name" value="PRK10605.1"/>
    <property type="match status" value="1"/>
</dbReference>
<protein>
    <submittedName>
        <fullName evidence="5">N-ethylmaleimide reductase</fullName>
        <ecNumber evidence="5">1.-.-.-</ecNumber>
    </submittedName>
</protein>
<dbReference type="CDD" id="cd02933">
    <property type="entry name" value="OYE_like_FMN"/>
    <property type="match status" value="1"/>
</dbReference>
<comment type="similarity">
    <text evidence="2">Belongs to the NADH:flavin oxidoreductase/NADH oxidase family.</text>
</comment>
<name>A0A7W6EYI4_9CAUL</name>
<gene>
    <name evidence="5" type="ORF">GGR11_000333</name>
</gene>
<proteinExistence type="inferred from homology"/>
<reference evidence="5 6" key="1">
    <citation type="submission" date="2020-08" db="EMBL/GenBank/DDBJ databases">
        <title>Genomic Encyclopedia of Type Strains, Phase IV (KMG-IV): sequencing the most valuable type-strain genomes for metagenomic binning, comparative biology and taxonomic classification.</title>
        <authorList>
            <person name="Goeker M."/>
        </authorList>
    </citation>
    <scope>NUCLEOTIDE SEQUENCE [LARGE SCALE GENOMIC DNA]</scope>
    <source>
        <strain evidence="5 6">DSM 14878</strain>
    </source>
</reference>
<feature type="domain" description="NADH:flavin oxidoreductase/NADH oxidase N-terminal" evidence="4">
    <location>
        <begin position="5"/>
        <end position="335"/>
    </location>
</feature>
<dbReference type="GO" id="GO:0016628">
    <property type="term" value="F:oxidoreductase activity, acting on the CH-CH group of donors, NAD or NADP as acceptor"/>
    <property type="evidence" value="ECO:0007669"/>
    <property type="project" value="UniProtKB-ARBA"/>
</dbReference>
<dbReference type="GO" id="GO:0010181">
    <property type="term" value="F:FMN binding"/>
    <property type="evidence" value="ECO:0007669"/>
    <property type="project" value="InterPro"/>
</dbReference>
<accession>A0A7W6EYI4</accession>
<comment type="caution">
    <text evidence="5">The sequence shown here is derived from an EMBL/GenBank/DDBJ whole genome shotgun (WGS) entry which is preliminary data.</text>
</comment>
<dbReference type="AlphaFoldDB" id="A0A7W6EYI4"/>
<dbReference type="InterPro" id="IPR045247">
    <property type="entry name" value="Oye-like"/>
</dbReference>
<evidence type="ECO:0000256" key="3">
    <source>
        <dbReference type="ARBA" id="ARBA00023002"/>
    </source>
</evidence>
<sequence>MTPPDLFSPYDLGPVTLSNRIVMAPLTRNRAGPGFVPGDLAVEYYRQRATAGLIIAEATQISQQGQGYQDTPGIYDAAQVEGWRRVTDAVHAEGGRIVLQLWHVGRISHVDLQPGGAAPVAPSAIRAETKTFVNNGFVDVSEPRALTLEELPDIVDDFRRAAANAIAAGFDGVEIHGANGYLLDQFAKDGANARTDAYGGSVENRARLMLEVAAGVAEEIGADRTGIRISPASPANGVSCSDPQPQFDYIVDQLNALGLVYLHVVEGATGGPRDNAVFDYGSLRRRFKNTYIANNGYDRALAETRLIQGEADLFAFGRPFISNPDLVERLKSGAALADINPATLYGGGAEGYTDYPRLDALRA</sequence>
<dbReference type="InterPro" id="IPR013785">
    <property type="entry name" value="Aldolase_TIM"/>
</dbReference>
<evidence type="ECO:0000313" key="5">
    <source>
        <dbReference type="EMBL" id="MBB3870819.1"/>
    </source>
</evidence>
<evidence type="ECO:0000313" key="6">
    <source>
        <dbReference type="Proteomes" id="UP000532936"/>
    </source>
</evidence>
<dbReference type="GO" id="GO:0005829">
    <property type="term" value="C:cytosol"/>
    <property type="evidence" value="ECO:0007669"/>
    <property type="project" value="TreeGrafter"/>
</dbReference>
<keyword evidence="3 5" id="KW-0560">Oxidoreductase</keyword>
<dbReference type="FunFam" id="3.20.20.70:FF:000059">
    <property type="entry name" value="N-ethylmaleimide reductase, FMN-linked"/>
    <property type="match status" value="1"/>
</dbReference>
<comment type="cofactor">
    <cofactor evidence="1">
        <name>FMN</name>
        <dbReference type="ChEBI" id="CHEBI:58210"/>
    </cofactor>
</comment>
<dbReference type="EC" id="1.-.-.-" evidence="5"/>
<dbReference type="PANTHER" id="PTHR22893:SF91">
    <property type="entry name" value="NADPH DEHYDROGENASE 2-RELATED"/>
    <property type="match status" value="1"/>
</dbReference>
<evidence type="ECO:0000256" key="2">
    <source>
        <dbReference type="ARBA" id="ARBA00005979"/>
    </source>
</evidence>
<evidence type="ECO:0000256" key="1">
    <source>
        <dbReference type="ARBA" id="ARBA00001917"/>
    </source>
</evidence>
<dbReference type="Proteomes" id="UP000532936">
    <property type="component" value="Unassembled WGS sequence"/>
</dbReference>
<dbReference type="RefSeq" id="WP_183195123.1">
    <property type="nucleotide sequence ID" value="NZ_JACIDA010000001.1"/>
</dbReference>
<dbReference type="InterPro" id="IPR001155">
    <property type="entry name" value="OxRdtase_FMN_N"/>
</dbReference>